<name>A0A1S1R2Y3_9ACTN</name>
<feature type="transmembrane region" description="Helical" evidence="1">
    <location>
        <begin position="196"/>
        <end position="214"/>
    </location>
</feature>
<proteinExistence type="predicted"/>
<keyword evidence="1" id="KW-0812">Transmembrane</keyword>
<keyword evidence="1" id="KW-0472">Membrane</keyword>
<evidence type="ECO:0000313" key="2">
    <source>
        <dbReference type="EMBL" id="OHV40256.1"/>
    </source>
</evidence>
<keyword evidence="1" id="KW-1133">Transmembrane helix</keyword>
<feature type="transmembrane region" description="Helical" evidence="1">
    <location>
        <begin position="118"/>
        <end position="140"/>
    </location>
</feature>
<dbReference type="AlphaFoldDB" id="A0A1S1R2Y3"/>
<feature type="transmembrane region" description="Helical" evidence="1">
    <location>
        <begin position="21"/>
        <end position="41"/>
    </location>
</feature>
<comment type="caution">
    <text evidence="2">The sequence shown here is derived from an EMBL/GenBank/DDBJ whole genome shotgun (WGS) entry which is preliminary data.</text>
</comment>
<feature type="transmembrane region" description="Helical" evidence="1">
    <location>
        <begin position="53"/>
        <end position="73"/>
    </location>
</feature>
<reference evidence="3" key="1">
    <citation type="submission" date="2016-07" db="EMBL/GenBank/DDBJ databases">
        <title>Sequence Frankia sp. strain CcI1.17.</title>
        <authorList>
            <person name="Ghodhbane-Gtari F."/>
            <person name="Swanson E."/>
            <person name="Gueddou A."/>
            <person name="Morris K."/>
            <person name="Hezbri K."/>
            <person name="Ktari A."/>
            <person name="Nouioui I."/>
            <person name="Abebe-Akele F."/>
            <person name="Simpson S."/>
            <person name="Thomas K."/>
            <person name="Gtari M."/>
            <person name="Tisa L.S."/>
            <person name="Hurst S."/>
        </authorList>
    </citation>
    <scope>NUCLEOTIDE SEQUENCE [LARGE SCALE GENOMIC DNA]</scope>
    <source>
        <strain evidence="3">Cc1.17</strain>
    </source>
</reference>
<dbReference type="PANTHER" id="PTHR39419:SF1">
    <property type="entry name" value="SLL0814 PROTEIN"/>
    <property type="match status" value="1"/>
</dbReference>
<dbReference type="InterPro" id="IPR007354">
    <property type="entry name" value="CruF-like"/>
</dbReference>
<gene>
    <name evidence="2" type="ORF">CC117_13875</name>
</gene>
<evidence type="ECO:0008006" key="4">
    <source>
        <dbReference type="Google" id="ProtNLM"/>
    </source>
</evidence>
<evidence type="ECO:0000256" key="1">
    <source>
        <dbReference type="SAM" id="Phobius"/>
    </source>
</evidence>
<dbReference type="Proteomes" id="UP000179627">
    <property type="component" value="Unassembled WGS sequence"/>
</dbReference>
<keyword evidence="3" id="KW-1185">Reference proteome</keyword>
<feature type="transmembrane region" description="Helical" evidence="1">
    <location>
        <begin position="85"/>
        <end position="106"/>
    </location>
</feature>
<feature type="transmembrane region" description="Helical" evidence="1">
    <location>
        <begin position="152"/>
        <end position="176"/>
    </location>
</feature>
<protein>
    <recommendedName>
        <fullName evidence="4">Carotenoid biosynthesis protein</fullName>
    </recommendedName>
</protein>
<organism evidence="2 3">
    <name type="scientific">Parafrankia colletiae</name>
    <dbReference type="NCBI Taxonomy" id="573497"/>
    <lineage>
        <taxon>Bacteria</taxon>
        <taxon>Bacillati</taxon>
        <taxon>Actinomycetota</taxon>
        <taxon>Actinomycetes</taxon>
        <taxon>Frankiales</taxon>
        <taxon>Frankiaceae</taxon>
        <taxon>Parafrankia</taxon>
    </lineage>
</organism>
<dbReference type="Pfam" id="PF04240">
    <property type="entry name" value="Caroten_synth"/>
    <property type="match status" value="1"/>
</dbReference>
<dbReference type="EMBL" id="MBLM01000080">
    <property type="protein sequence ID" value="OHV40256.1"/>
    <property type="molecule type" value="Genomic_DNA"/>
</dbReference>
<accession>A0A1S1R2Y3</accession>
<sequence length="314" mass="33500">MRTHPDRGCGADEGRAGTSARYVLCWVLAGFWVVVSVVSWVPAVPTPSTTLDALGLFALLGFVVVHASLAVGWRGFAVYVATSYIVALAFEATSIAVGFPFGYYVHHTEGPRLFDVPVVVPLGYVVYGWLAWSLAGLITRAGSQAGSRAHRVVTPVVAAFILAGWDFGYDAIGSTVRDLYTYRDPSGFMGVPLSNFLGWLLTGWAVFQLFALVADRFTPPTAAGAVAATARREYRLWPCAIWALIPVQYLTDFASAPDTTVERGGHTFAVADVYEASATAAILTMLVTAVIAGSHAWPQPGADEPAEKASQQPP</sequence>
<dbReference type="PANTHER" id="PTHR39419">
    <property type="entry name" value="SLL0814 PROTEIN"/>
    <property type="match status" value="1"/>
</dbReference>
<evidence type="ECO:0000313" key="3">
    <source>
        <dbReference type="Proteomes" id="UP000179627"/>
    </source>
</evidence>